<evidence type="ECO:0000256" key="3">
    <source>
        <dbReference type="ARBA" id="ARBA00022840"/>
    </source>
</evidence>
<dbReference type="SMART" id="SM00220">
    <property type="entry name" value="S_TKc"/>
    <property type="match status" value="1"/>
</dbReference>
<protein>
    <recommendedName>
        <fullName evidence="6">Protein kinase domain-containing protein</fullName>
    </recommendedName>
</protein>
<dbReference type="InterPro" id="IPR011009">
    <property type="entry name" value="Kinase-like_dom_sf"/>
</dbReference>
<dbReference type="InterPro" id="IPR059179">
    <property type="entry name" value="MLKL-like_MCAfunc"/>
</dbReference>
<dbReference type="GO" id="GO:0004674">
    <property type="term" value="F:protein serine/threonine kinase activity"/>
    <property type="evidence" value="ECO:0007669"/>
    <property type="project" value="UniProtKB-KW"/>
</dbReference>
<evidence type="ECO:0000313" key="7">
    <source>
        <dbReference type="EMBL" id="KAF9529086.1"/>
    </source>
</evidence>
<feature type="compositionally biased region" description="Basic and acidic residues" evidence="5">
    <location>
        <begin position="166"/>
        <end position="176"/>
    </location>
</feature>
<dbReference type="GO" id="GO:0005524">
    <property type="term" value="F:ATP binding"/>
    <property type="evidence" value="ECO:0007669"/>
    <property type="project" value="UniProtKB-UniRule"/>
</dbReference>
<feature type="region of interest" description="Disordered" evidence="5">
    <location>
        <begin position="155"/>
        <end position="176"/>
    </location>
</feature>
<dbReference type="InterPro" id="IPR001245">
    <property type="entry name" value="Ser-Thr/Tyr_kinase_cat_dom"/>
</dbReference>
<feature type="region of interest" description="Disordered" evidence="5">
    <location>
        <begin position="1022"/>
        <end position="1065"/>
    </location>
</feature>
<evidence type="ECO:0000256" key="2">
    <source>
        <dbReference type="ARBA" id="ARBA00022741"/>
    </source>
</evidence>
<evidence type="ECO:0000259" key="6">
    <source>
        <dbReference type="PROSITE" id="PS50011"/>
    </source>
</evidence>
<keyword evidence="2 4" id="KW-0547">Nucleotide-binding</keyword>
<dbReference type="Gene3D" id="1.10.510.10">
    <property type="entry name" value="Transferase(Phosphotransferase) domain 1"/>
    <property type="match status" value="1"/>
</dbReference>
<dbReference type="Pfam" id="PF07714">
    <property type="entry name" value="PK_Tyr_Ser-Thr"/>
    <property type="match status" value="1"/>
</dbReference>
<evidence type="ECO:0000256" key="1">
    <source>
        <dbReference type="ARBA" id="ARBA00022527"/>
    </source>
</evidence>
<dbReference type="OrthoDB" id="1668230at2759"/>
<dbReference type="Gene3D" id="3.30.200.20">
    <property type="entry name" value="Phosphorylase Kinase, domain 1"/>
    <property type="match status" value="1"/>
</dbReference>
<dbReference type="Proteomes" id="UP000807306">
    <property type="component" value="Unassembled WGS sequence"/>
</dbReference>
<dbReference type="PROSITE" id="PS00108">
    <property type="entry name" value="PROTEIN_KINASE_ST"/>
    <property type="match status" value="1"/>
</dbReference>
<organism evidence="7 8">
    <name type="scientific">Crepidotus variabilis</name>
    <dbReference type="NCBI Taxonomy" id="179855"/>
    <lineage>
        <taxon>Eukaryota</taxon>
        <taxon>Fungi</taxon>
        <taxon>Dikarya</taxon>
        <taxon>Basidiomycota</taxon>
        <taxon>Agaricomycotina</taxon>
        <taxon>Agaricomycetes</taxon>
        <taxon>Agaricomycetidae</taxon>
        <taxon>Agaricales</taxon>
        <taxon>Agaricineae</taxon>
        <taxon>Crepidotaceae</taxon>
        <taxon>Crepidotus</taxon>
    </lineage>
</organism>
<evidence type="ECO:0000256" key="4">
    <source>
        <dbReference type="PROSITE-ProRule" id="PRU10141"/>
    </source>
</evidence>
<feature type="compositionally biased region" description="Polar residues" evidence="5">
    <location>
        <begin position="1"/>
        <end position="31"/>
    </location>
</feature>
<dbReference type="InterPro" id="IPR017441">
    <property type="entry name" value="Protein_kinase_ATP_BS"/>
</dbReference>
<feature type="region of interest" description="Disordered" evidence="5">
    <location>
        <begin position="443"/>
        <end position="462"/>
    </location>
</feature>
<dbReference type="SUPFAM" id="SSF56112">
    <property type="entry name" value="Protein kinase-like (PK-like)"/>
    <property type="match status" value="1"/>
</dbReference>
<feature type="region of interest" description="Disordered" evidence="5">
    <location>
        <begin position="916"/>
        <end position="938"/>
    </location>
</feature>
<feature type="compositionally biased region" description="Polar residues" evidence="5">
    <location>
        <begin position="916"/>
        <end position="935"/>
    </location>
</feature>
<dbReference type="PANTHER" id="PTHR44329">
    <property type="entry name" value="SERINE/THREONINE-PROTEIN KINASE TNNI3K-RELATED"/>
    <property type="match status" value="1"/>
</dbReference>
<name>A0A9P6EHB4_9AGAR</name>
<dbReference type="InterPro" id="IPR051681">
    <property type="entry name" value="Ser/Thr_Kinases-Pseudokinases"/>
</dbReference>
<evidence type="ECO:0000256" key="5">
    <source>
        <dbReference type="SAM" id="MobiDB-lite"/>
    </source>
</evidence>
<keyword evidence="1" id="KW-0418">Kinase</keyword>
<sequence length="1327" mass="146859">MPRPTQNVPASSPNFEARSLLQNSPSNTTVRQLAPSPSIASCSPLSTSTSRFVTFSEAPVNGGNFRKRTSTAVSDVNTSFVGGQVSARTSPVPPGQTRSRSRISQSGSMANIMNLVKSRSKSRVGRVEGLDTPSLEDGPETGWFGKACNFVKTLGDSDSEDDAEGDPVKDAASEERQRKFVETREMVLMTLKKVVGCVGEIALDSLIASVALIEYAPFPCLQKVCTTFISIWKAIQMVTMNRLAFLRLVQTCGSILESIHKELDGAEEHVIQELKAPIGVLETSFESILSSVRSHINTPFLWRYARREETSKEIAGCHDSLMKALALFTTTIQLRTYQAVRANARACAENQAQLLLLTEHVVHGSPSQNTIRNLSAFPTDIRRASAPESETTIDHNAGLSGLAASPTITSKSVDTFFPGGLDAAFSPSTSNAMAFACLLGSSTTSTPAPTTPSSFSSRAIASTTTTPRAQVIPVLQEIHTSQNIEDRKADIEEMRSRMRMLLDRGNDIDILRFLGIDEKDIPEAIKTLQRMLENLCGGVGWGGQGHCRARWDGEVFDDNLEAPDSLHQEFIESGIEALRRMSKGLPELPYWTITPFEVKKGPKIGAGFFSDVFMGQWGKRYVAVKVLSSVTPSDLFIREIKVWKDLDHANVLKLYGASSATGNPPWFFVSEYMRYGNLAEFLRRVGRLDEGEMKLVGWGMEKAEIEGLTMSRSMSGWGGGFGSCVGPSEWPAFGGIQTRRVLRLSDVYRMMQEVARGMEYIHSKGVLHGDLKASNVLVDNNYRCVISDFGQSELKTEVCRLTGSSMKTGTLRWKAPELLEGSGMLTPFTDIYAYGIVCIEILTMGEIPWGVAPDDDIRHNVLEMDRRPLIPVDFTSPLLHELIQACWDREPLRRMPFREVVTRLTRLRVIESEGSDPSVTNLSIQENSDISTAPTSPIWPISPCTSPISFFSRPLSPTPTPYTDSMESFDDHDDFVALPSPQEVEALRIEDDIVPSRRSSVHRISGVWQMPEPTHYTTDLEIQQGGSQDTETTVANSENDLSRSMDLGAQEGRSSPPPTNERAVEARNERRYRYLLEHEFNSSLTLPLWEPSPVAIGDVGYLSKPRGAFISLFNAIKPMKSMIINFPSMAEYGSVTRGSLQLDKRTAAQKSIDAFSGFLAFRSKNEATTTHRQSFRLRSGHKSAHIYAESAEYVYMKKVDAAKAWFKDNIDQVLVAFAAEHDLQKDDVFLVISALQSKSHALIVSHRHPTGQAHFNVHPVAKKGQPWGAFSFDTSQTCERHGPSYEEPEHVEHEYASKISLVNDPMKAVLVGRLRYKPDSMEPTTSR</sequence>
<feature type="compositionally biased region" description="Polar residues" evidence="5">
    <location>
        <begin position="1022"/>
        <end position="1039"/>
    </location>
</feature>
<dbReference type="InterPro" id="IPR008271">
    <property type="entry name" value="Ser/Thr_kinase_AS"/>
</dbReference>
<gene>
    <name evidence="7" type="ORF">CPB83DRAFT_812894</name>
</gene>
<feature type="region of interest" description="Disordered" evidence="5">
    <location>
        <begin position="84"/>
        <end position="104"/>
    </location>
</feature>
<keyword evidence="1" id="KW-0808">Transferase</keyword>
<dbReference type="InterPro" id="IPR000719">
    <property type="entry name" value="Prot_kinase_dom"/>
</dbReference>
<evidence type="ECO:0000313" key="8">
    <source>
        <dbReference type="Proteomes" id="UP000807306"/>
    </source>
</evidence>
<reference evidence="7" key="1">
    <citation type="submission" date="2020-11" db="EMBL/GenBank/DDBJ databases">
        <authorList>
            <consortium name="DOE Joint Genome Institute"/>
            <person name="Ahrendt S."/>
            <person name="Riley R."/>
            <person name="Andreopoulos W."/>
            <person name="Labutti K."/>
            <person name="Pangilinan J."/>
            <person name="Ruiz-Duenas F.J."/>
            <person name="Barrasa J.M."/>
            <person name="Sanchez-Garcia M."/>
            <person name="Camarero S."/>
            <person name="Miyauchi S."/>
            <person name="Serrano A."/>
            <person name="Linde D."/>
            <person name="Babiker R."/>
            <person name="Drula E."/>
            <person name="Ayuso-Fernandez I."/>
            <person name="Pacheco R."/>
            <person name="Padilla G."/>
            <person name="Ferreira P."/>
            <person name="Barriuso J."/>
            <person name="Kellner H."/>
            <person name="Castanera R."/>
            <person name="Alfaro M."/>
            <person name="Ramirez L."/>
            <person name="Pisabarro A.G."/>
            <person name="Kuo A."/>
            <person name="Tritt A."/>
            <person name="Lipzen A."/>
            <person name="He G."/>
            <person name="Yan M."/>
            <person name="Ng V."/>
            <person name="Cullen D."/>
            <person name="Martin F."/>
            <person name="Rosso M.-N."/>
            <person name="Henrissat B."/>
            <person name="Hibbett D."/>
            <person name="Martinez A.T."/>
            <person name="Grigoriev I.V."/>
        </authorList>
    </citation>
    <scope>NUCLEOTIDE SEQUENCE</scope>
    <source>
        <strain evidence="7">CBS 506.95</strain>
    </source>
</reference>
<feature type="domain" description="Protein kinase" evidence="6">
    <location>
        <begin position="598"/>
        <end position="907"/>
    </location>
</feature>
<comment type="caution">
    <text evidence="7">The sequence shown here is derived from an EMBL/GenBank/DDBJ whole genome shotgun (WGS) entry which is preliminary data.</text>
</comment>
<proteinExistence type="predicted"/>
<dbReference type="CDD" id="cd21037">
    <property type="entry name" value="MLKL_NTD"/>
    <property type="match status" value="1"/>
</dbReference>
<keyword evidence="1" id="KW-0723">Serine/threonine-protein kinase</keyword>
<keyword evidence="3 4" id="KW-0067">ATP-binding</keyword>
<feature type="region of interest" description="Disordered" evidence="5">
    <location>
        <begin position="1"/>
        <end position="46"/>
    </location>
</feature>
<dbReference type="PROSITE" id="PS00107">
    <property type="entry name" value="PROTEIN_KINASE_ATP"/>
    <property type="match status" value="1"/>
</dbReference>
<dbReference type="EMBL" id="MU157848">
    <property type="protein sequence ID" value="KAF9529086.1"/>
    <property type="molecule type" value="Genomic_DNA"/>
</dbReference>
<accession>A0A9P6EHB4</accession>
<dbReference type="PROSITE" id="PS50011">
    <property type="entry name" value="PROTEIN_KINASE_DOM"/>
    <property type="match status" value="1"/>
</dbReference>
<keyword evidence="8" id="KW-1185">Reference proteome</keyword>
<feature type="compositionally biased region" description="Low complexity" evidence="5">
    <location>
        <begin position="443"/>
        <end position="457"/>
    </location>
</feature>
<feature type="binding site" evidence="4">
    <location>
        <position position="625"/>
    </location>
    <ligand>
        <name>ATP</name>
        <dbReference type="ChEBI" id="CHEBI:30616"/>
    </ligand>
</feature>